<reference evidence="1 2" key="1">
    <citation type="submission" date="2024-02" db="EMBL/GenBank/DDBJ databases">
        <authorList>
            <person name="Vignale AGUSTIN F."/>
            <person name="Sosa J E."/>
            <person name="Modenutti C."/>
        </authorList>
    </citation>
    <scope>NUCLEOTIDE SEQUENCE [LARGE SCALE GENOMIC DNA]</scope>
</reference>
<dbReference type="EMBL" id="CAUOFW020005336">
    <property type="protein sequence ID" value="CAK9169642.1"/>
    <property type="molecule type" value="Genomic_DNA"/>
</dbReference>
<accession>A0ABC8TJM0</accession>
<organism evidence="1 2">
    <name type="scientific">Ilex paraguariensis</name>
    <name type="common">yerba mate</name>
    <dbReference type="NCBI Taxonomy" id="185542"/>
    <lineage>
        <taxon>Eukaryota</taxon>
        <taxon>Viridiplantae</taxon>
        <taxon>Streptophyta</taxon>
        <taxon>Embryophyta</taxon>
        <taxon>Tracheophyta</taxon>
        <taxon>Spermatophyta</taxon>
        <taxon>Magnoliopsida</taxon>
        <taxon>eudicotyledons</taxon>
        <taxon>Gunneridae</taxon>
        <taxon>Pentapetalae</taxon>
        <taxon>asterids</taxon>
        <taxon>campanulids</taxon>
        <taxon>Aquifoliales</taxon>
        <taxon>Aquifoliaceae</taxon>
        <taxon>Ilex</taxon>
    </lineage>
</organism>
<proteinExistence type="predicted"/>
<keyword evidence="2" id="KW-1185">Reference proteome</keyword>
<name>A0ABC8TJM0_9AQUA</name>
<evidence type="ECO:0000313" key="2">
    <source>
        <dbReference type="Proteomes" id="UP001642360"/>
    </source>
</evidence>
<dbReference type="Proteomes" id="UP001642360">
    <property type="component" value="Unassembled WGS sequence"/>
</dbReference>
<comment type="caution">
    <text evidence="1">The sequence shown here is derived from an EMBL/GenBank/DDBJ whole genome shotgun (WGS) entry which is preliminary data.</text>
</comment>
<sequence length="143" mass="15041">KRPRVELWQSLGEAFSAMLGSTLGGDARQGSGTEVSDAGGRGNADKVLSCAKGRDDADWALGCMGDTCASAMGDASVPAMGYISVPTMGDVRSKASSASFLRVRSSVGMTTGDIFDKRSLIGRMPNAHRVPSSEKSKQRTWFC</sequence>
<protein>
    <submittedName>
        <fullName evidence="1">Uncharacterized protein</fullName>
    </submittedName>
</protein>
<evidence type="ECO:0000313" key="1">
    <source>
        <dbReference type="EMBL" id="CAK9169642.1"/>
    </source>
</evidence>
<gene>
    <name evidence="1" type="ORF">ILEXP_LOCUS39111</name>
</gene>
<dbReference type="AlphaFoldDB" id="A0ABC8TJM0"/>
<feature type="non-terminal residue" evidence="1">
    <location>
        <position position="1"/>
    </location>
</feature>